<dbReference type="OrthoDB" id="5170066at2"/>
<name>A0A844Z1N5_9SPHN</name>
<feature type="domain" description="Hydroquinone 1,2-dioxygenase large subunit N-terminal" evidence="1">
    <location>
        <begin position="30"/>
        <end position="173"/>
    </location>
</feature>
<proteinExistence type="predicted"/>
<keyword evidence="3" id="KW-1185">Reference proteome</keyword>
<keyword evidence="2" id="KW-0560">Oxidoreductase</keyword>
<keyword evidence="2" id="KW-0223">Dioxygenase</keyword>
<dbReference type="Proteomes" id="UP000466966">
    <property type="component" value="Unassembled WGS sequence"/>
</dbReference>
<dbReference type="RefSeq" id="WP_160773186.1">
    <property type="nucleotide sequence ID" value="NZ_WTYV01000008.1"/>
</dbReference>
<organism evidence="2 3">
    <name type="scientific">Alteraurantiacibacter buctensis</name>
    <dbReference type="NCBI Taxonomy" id="1503981"/>
    <lineage>
        <taxon>Bacteria</taxon>
        <taxon>Pseudomonadati</taxon>
        <taxon>Pseudomonadota</taxon>
        <taxon>Alphaproteobacteria</taxon>
        <taxon>Sphingomonadales</taxon>
        <taxon>Erythrobacteraceae</taxon>
        <taxon>Alteraurantiacibacter</taxon>
    </lineage>
</organism>
<evidence type="ECO:0000313" key="3">
    <source>
        <dbReference type="Proteomes" id="UP000466966"/>
    </source>
</evidence>
<dbReference type="InterPro" id="IPR011051">
    <property type="entry name" value="RmlC_Cupin_sf"/>
</dbReference>
<dbReference type="AlphaFoldDB" id="A0A844Z1N5"/>
<evidence type="ECO:0000313" key="2">
    <source>
        <dbReference type="EMBL" id="MXO73258.1"/>
    </source>
</evidence>
<dbReference type="EMBL" id="WTYV01000008">
    <property type="protein sequence ID" value="MXO73258.1"/>
    <property type="molecule type" value="Genomic_DNA"/>
</dbReference>
<dbReference type="SUPFAM" id="SSF51182">
    <property type="entry name" value="RmlC-like cupins"/>
    <property type="match status" value="1"/>
</dbReference>
<sequence length="345" mass="38025">MAILESATAAAAAKPLSDNVVTHAEVGPIDNATGYRTFTAGDFHFRRDEYFARITWPAGGSHVAPIDAFLRALMRDVAWGFFYGTVNFDDVVGTVNHYGEVTLFAGTYNDAYRDAGRDFSQRFPSEVLGPLFKEMITDWTNAGYDPFAAPMETGVPWGAKNGSNLEAVNRVRVAARRMVGLPGDTPVRTDDNGFPVNRMFADVDQRQPLVEAEPGFEGEVSAYNLFGYLSRSDVTWNPSVCSVVGESLFCPTSEEFSLPVDHGNDRCEWFITLSDEIVWDIRDKVTGRPRAKLVAKAGDVSCMPADIRHKGYADKRAMLLVWENASNRIPEMIAAGEAPNVSVTW</sequence>
<dbReference type="Pfam" id="PF18191">
    <property type="entry name" value="PnpCD_PnpD_N"/>
    <property type="match status" value="1"/>
</dbReference>
<dbReference type="GO" id="GO:0051213">
    <property type="term" value="F:dioxygenase activity"/>
    <property type="evidence" value="ECO:0007669"/>
    <property type="project" value="UniProtKB-KW"/>
</dbReference>
<reference evidence="2 3" key="1">
    <citation type="submission" date="2019-12" db="EMBL/GenBank/DDBJ databases">
        <title>Genomic-based taxomic classification of the family Erythrobacteraceae.</title>
        <authorList>
            <person name="Xu L."/>
        </authorList>
    </citation>
    <scope>NUCLEOTIDE SEQUENCE [LARGE SCALE GENOMIC DNA]</scope>
    <source>
        <strain evidence="2 3">M0322</strain>
    </source>
</reference>
<dbReference type="InterPro" id="IPR040908">
    <property type="entry name" value="PnpCD_PnpD_N"/>
</dbReference>
<evidence type="ECO:0000259" key="1">
    <source>
        <dbReference type="Pfam" id="PF18191"/>
    </source>
</evidence>
<protein>
    <submittedName>
        <fullName evidence="2">Hydroxyquinol 1,2-dioxygenase</fullName>
    </submittedName>
</protein>
<gene>
    <name evidence="2" type="ORF">GRI99_16640</name>
</gene>
<accession>A0A844Z1N5</accession>
<comment type="caution">
    <text evidence="2">The sequence shown here is derived from an EMBL/GenBank/DDBJ whole genome shotgun (WGS) entry which is preliminary data.</text>
</comment>